<dbReference type="SMART" id="SM00797">
    <property type="entry name" value="AHS2"/>
    <property type="match status" value="1"/>
</dbReference>
<keyword evidence="3" id="KW-0067">ATP-binding</keyword>
<dbReference type="InterPro" id="IPR003778">
    <property type="entry name" value="CT_A_B"/>
</dbReference>
<evidence type="ECO:0000313" key="6">
    <source>
        <dbReference type="Proteomes" id="UP000277108"/>
    </source>
</evidence>
<dbReference type="PANTHER" id="PTHR43309">
    <property type="entry name" value="5-OXOPROLINASE SUBUNIT C"/>
    <property type="match status" value="1"/>
</dbReference>
<sequence length="331" mass="38062">MTLTINHPGFLSTIQDRGRKGYRHKHIVQSGASDMLAHNIANALVGNAEDVATIEMSGSPAKITFNDYHIAVLTGAKFVAHTNKRSIMPYKVYLFEPGETIESYSAFKGNHLYLAIAGGFKSSSHFGSKSTYISNSRALYGYKIFEGDELELEREWNDRQQLLYQVLQSKGELSWGIDHYTIAQNYLSDICHIQVSTSQYDIEKINEFLHYKFQMTHQNDRQGIVLQRNDNSMLLEFKEQPLPMQLRKGMLQINRNNEPVILLNDHYPIGRHPIIGVIPSYHLSKISQKRVGSTVEFKIIAEEQMHENLYRHAKWIKSLFLAIENKFRTLN</sequence>
<dbReference type="GO" id="GO:0005524">
    <property type="term" value="F:ATP binding"/>
    <property type="evidence" value="ECO:0007669"/>
    <property type="project" value="UniProtKB-KW"/>
</dbReference>
<dbReference type="EMBL" id="RKRK01000002">
    <property type="protein sequence ID" value="RPF57438.1"/>
    <property type="molecule type" value="Genomic_DNA"/>
</dbReference>
<dbReference type="InterPro" id="IPR029000">
    <property type="entry name" value="Cyclophilin-like_dom_sf"/>
</dbReference>
<dbReference type="OrthoDB" id="9782422at2"/>
<name>A0A3N5C574_9BACL</name>
<accession>A0A3N5C574</accession>
<evidence type="ECO:0000256" key="3">
    <source>
        <dbReference type="ARBA" id="ARBA00022840"/>
    </source>
</evidence>
<keyword evidence="1" id="KW-0547">Nucleotide-binding</keyword>
<evidence type="ECO:0000256" key="2">
    <source>
        <dbReference type="ARBA" id="ARBA00022801"/>
    </source>
</evidence>
<dbReference type="Gene3D" id="2.40.100.10">
    <property type="entry name" value="Cyclophilin-like"/>
    <property type="match status" value="1"/>
</dbReference>
<organism evidence="5 6">
    <name type="scientific">Abyssicoccus albus</name>
    <dbReference type="NCBI Taxonomy" id="1817405"/>
    <lineage>
        <taxon>Bacteria</taxon>
        <taxon>Bacillati</taxon>
        <taxon>Bacillota</taxon>
        <taxon>Bacilli</taxon>
        <taxon>Bacillales</taxon>
        <taxon>Abyssicoccaceae</taxon>
    </lineage>
</organism>
<proteinExistence type="predicted"/>
<comment type="caution">
    <text evidence="5">The sequence shown here is derived from an EMBL/GenBank/DDBJ whole genome shotgun (WGS) entry which is preliminary data.</text>
</comment>
<dbReference type="Proteomes" id="UP000277108">
    <property type="component" value="Unassembled WGS sequence"/>
</dbReference>
<gene>
    <name evidence="5" type="ORF">EDD62_0056</name>
</gene>
<evidence type="ECO:0000259" key="4">
    <source>
        <dbReference type="SMART" id="SM00797"/>
    </source>
</evidence>
<evidence type="ECO:0000256" key="1">
    <source>
        <dbReference type="ARBA" id="ARBA00022741"/>
    </source>
</evidence>
<reference evidence="5 6" key="1">
    <citation type="submission" date="2018-11" db="EMBL/GenBank/DDBJ databases">
        <title>Genomic Encyclopedia of Type Strains, Phase IV (KMG-IV): sequencing the most valuable type-strain genomes for metagenomic binning, comparative biology and taxonomic classification.</title>
        <authorList>
            <person name="Goeker M."/>
        </authorList>
    </citation>
    <scope>NUCLEOTIDE SEQUENCE [LARGE SCALE GENOMIC DNA]</scope>
    <source>
        <strain evidence="5 6">DSM 29158</strain>
    </source>
</reference>
<dbReference type="Pfam" id="PF02626">
    <property type="entry name" value="CT_A_B"/>
    <property type="match status" value="1"/>
</dbReference>
<dbReference type="PANTHER" id="PTHR43309:SF5">
    <property type="entry name" value="5-OXOPROLINASE SUBUNIT C"/>
    <property type="match status" value="1"/>
</dbReference>
<protein>
    <submittedName>
        <fullName evidence="5">Biotin-dependent carboxylase-like uncharacterized protein</fullName>
    </submittedName>
</protein>
<dbReference type="AlphaFoldDB" id="A0A3N5C574"/>
<keyword evidence="6" id="KW-1185">Reference proteome</keyword>
<feature type="domain" description="Carboxyltransferase" evidence="4">
    <location>
        <begin position="24"/>
        <end position="315"/>
    </location>
</feature>
<evidence type="ECO:0000313" key="5">
    <source>
        <dbReference type="EMBL" id="RPF57438.1"/>
    </source>
</evidence>
<dbReference type="RefSeq" id="WP_123807094.1">
    <property type="nucleotide sequence ID" value="NZ_RKRK01000002.1"/>
</dbReference>
<keyword evidence="2" id="KW-0378">Hydrolase</keyword>
<dbReference type="GO" id="GO:0016787">
    <property type="term" value="F:hydrolase activity"/>
    <property type="evidence" value="ECO:0007669"/>
    <property type="project" value="UniProtKB-KW"/>
</dbReference>
<dbReference type="InterPro" id="IPR052708">
    <property type="entry name" value="PxpC"/>
</dbReference>